<dbReference type="PANTHER" id="PTHR31395">
    <property type="entry name" value="SHISA"/>
    <property type="match status" value="1"/>
</dbReference>
<comment type="similarity">
    <text evidence="10">Belongs to the shisa family.</text>
</comment>
<dbReference type="GO" id="GO:0003870">
    <property type="term" value="F:5-aminolevulinate synthase activity"/>
    <property type="evidence" value="ECO:0007669"/>
    <property type="project" value="InterPro"/>
</dbReference>
<feature type="chain" id="PRO_5041681537" description="Protein shisa-5" evidence="15">
    <location>
        <begin position="24"/>
        <end position="475"/>
    </location>
</feature>
<dbReference type="PANTHER" id="PTHR31395:SF14">
    <property type="entry name" value="PROTEIN SHISA-5"/>
    <property type="match status" value="1"/>
</dbReference>
<gene>
    <name evidence="18" type="ORF">Q5P01_001449</name>
</gene>
<dbReference type="GO" id="GO:0030170">
    <property type="term" value="F:pyridoxal phosphate binding"/>
    <property type="evidence" value="ECO:0007669"/>
    <property type="project" value="InterPro"/>
</dbReference>
<evidence type="ECO:0000256" key="13">
    <source>
        <dbReference type="SAM" id="MobiDB-lite"/>
    </source>
</evidence>
<evidence type="ECO:0000256" key="14">
    <source>
        <dbReference type="SAM" id="Phobius"/>
    </source>
</evidence>
<dbReference type="InterPro" id="IPR026910">
    <property type="entry name" value="Shisa"/>
</dbReference>
<feature type="signal peptide" evidence="15">
    <location>
        <begin position="1"/>
        <end position="23"/>
    </location>
</feature>
<dbReference type="InterPro" id="IPR015118">
    <property type="entry name" value="5aminolev_synth_preseq"/>
</dbReference>
<evidence type="ECO:0000256" key="7">
    <source>
        <dbReference type="ARBA" id="ARBA00023136"/>
    </source>
</evidence>
<dbReference type="Pfam" id="PF13908">
    <property type="entry name" value="Shisa_N"/>
    <property type="match status" value="1"/>
</dbReference>
<evidence type="ECO:0000256" key="9">
    <source>
        <dbReference type="ARBA" id="ARBA00037507"/>
    </source>
</evidence>
<comment type="subcellular location">
    <subcellularLocation>
        <location evidence="1">Endoplasmic reticulum membrane</location>
        <topology evidence="1">Single-pass type I membrane protein</topology>
    </subcellularLocation>
    <subcellularLocation>
        <location evidence="2">Nucleus membrane</location>
    </subcellularLocation>
</comment>
<dbReference type="InterPro" id="IPR053891">
    <property type="entry name" value="Shisa_N"/>
</dbReference>
<reference evidence="18" key="1">
    <citation type="submission" date="2023-07" db="EMBL/GenBank/DDBJ databases">
        <title>Chromosome-level Genome Assembly of Striped Snakehead (Channa striata).</title>
        <authorList>
            <person name="Liu H."/>
        </authorList>
    </citation>
    <scope>NUCLEOTIDE SEQUENCE</scope>
    <source>
        <strain evidence="18">Gz</strain>
        <tissue evidence="18">Muscle</tissue>
    </source>
</reference>
<organism evidence="18 19">
    <name type="scientific">Channa striata</name>
    <name type="common">Snakehead murrel</name>
    <name type="synonym">Ophicephalus striatus</name>
    <dbReference type="NCBI Taxonomy" id="64152"/>
    <lineage>
        <taxon>Eukaryota</taxon>
        <taxon>Metazoa</taxon>
        <taxon>Chordata</taxon>
        <taxon>Craniata</taxon>
        <taxon>Vertebrata</taxon>
        <taxon>Euteleostomi</taxon>
        <taxon>Actinopterygii</taxon>
        <taxon>Neopterygii</taxon>
        <taxon>Teleostei</taxon>
        <taxon>Neoteleostei</taxon>
        <taxon>Acanthomorphata</taxon>
        <taxon>Anabantaria</taxon>
        <taxon>Anabantiformes</taxon>
        <taxon>Channoidei</taxon>
        <taxon>Channidae</taxon>
        <taxon>Channa</taxon>
    </lineage>
</organism>
<evidence type="ECO:0000256" key="4">
    <source>
        <dbReference type="ARBA" id="ARBA00022703"/>
    </source>
</evidence>
<dbReference type="GO" id="GO:0005759">
    <property type="term" value="C:mitochondrial matrix"/>
    <property type="evidence" value="ECO:0007669"/>
    <property type="project" value="InterPro"/>
</dbReference>
<dbReference type="AlphaFoldDB" id="A0AA88T2T7"/>
<feature type="domain" description="Shisa N-terminal" evidence="17">
    <location>
        <begin position="26"/>
        <end position="75"/>
    </location>
</feature>
<sequence>MASGLWSVVLLVLCAVWFPYVSAGDDDCQGYTDTSNVYHHFQKCQIGFCCGTCSYRYCCSSSYLRLSEDAQDRCDSEISFGHTTLPLIFGIVTSIIVLLIFICCCICPCCCLYKICHKPRPVVAATTHTTVVTSTPQHYPRQPTATPGQPLGYQYPPYQATPMQPGYGTQPMPNTSGAYPMPTVPYQGQPFTPGPPPTYQEATGPAYPPNPMPYSQAAFTPGQTPYPIQPPVQSGAPPPHADYLTQPAYNPDYVGNLNEISGVSSPLLTMDVIVRRCPFLARVPQSFFQQSKKLLVVYAQKCPIMMELASKPMAPSMARALCSSSSSSSHQKPEDTMSATEEMNPKLPAGHPVPPSGQAVASKCPFLAAQMGQKNSSVVRQVDMEFQEDVEEVRTVQKEVSRAQLEKPTLATATMGNESEPTNLMKTLLKQRPKRVSHLLQDNLPGRMSRFHYDDFFEKKIDEKKSDHTYRVLRR</sequence>
<feature type="domain" description="5-aminolevulinate synthase presequence" evidence="16">
    <location>
        <begin position="272"/>
        <end position="394"/>
    </location>
</feature>
<evidence type="ECO:0000256" key="12">
    <source>
        <dbReference type="ARBA" id="ARBA00041983"/>
    </source>
</evidence>
<keyword evidence="5" id="KW-0256">Endoplasmic reticulum</keyword>
<accession>A0AA88T2T7</accession>
<comment type="caution">
    <text evidence="18">The sequence shown here is derived from an EMBL/GenBank/DDBJ whole genome shotgun (WGS) entry which is preliminary data.</text>
</comment>
<evidence type="ECO:0000256" key="5">
    <source>
        <dbReference type="ARBA" id="ARBA00022824"/>
    </source>
</evidence>
<keyword evidence="15" id="KW-0732">Signal</keyword>
<evidence type="ECO:0000256" key="15">
    <source>
        <dbReference type="SAM" id="SignalP"/>
    </source>
</evidence>
<evidence type="ECO:0000256" key="1">
    <source>
        <dbReference type="ARBA" id="ARBA00004115"/>
    </source>
</evidence>
<feature type="region of interest" description="Disordered" evidence="13">
    <location>
        <begin position="322"/>
        <end position="343"/>
    </location>
</feature>
<name>A0AA88T2T7_CHASR</name>
<proteinExistence type="inferred from homology"/>
<feature type="transmembrane region" description="Helical" evidence="14">
    <location>
        <begin position="87"/>
        <end position="113"/>
    </location>
</feature>
<evidence type="ECO:0000256" key="2">
    <source>
        <dbReference type="ARBA" id="ARBA00004126"/>
    </source>
</evidence>
<keyword evidence="3 14" id="KW-0812">Transmembrane</keyword>
<evidence type="ECO:0000256" key="3">
    <source>
        <dbReference type="ARBA" id="ARBA00022692"/>
    </source>
</evidence>
<protein>
    <recommendedName>
        <fullName evidence="11">Protein shisa-5</fullName>
    </recommendedName>
    <alternativeName>
        <fullName evidence="12">Scotin</fullName>
    </alternativeName>
</protein>
<dbReference type="Pfam" id="PF09029">
    <property type="entry name" value="Preseq_ALAS"/>
    <property type="match status" value="1"/>
</dbReference>
<dbReference type="GO" id="GO:0006778">
    <property type="term" value="P:porphyrin-containing compound metabolic process"/>
    <property type="evidence" value="ECO:0007669"/>
    <property type="project" value="InterPro"/>
</dbReference>
<evidence type="ECO:0000259" key="16">
    <source>
        <dbReference type="Pfam" id="PF09029"/>
    </source>
</evidence>
<dbReference type="Proteomes" id="UP001187415">
    <property type="component" value="Unassembled WGS sequence"/>
</dbReference>
<keyword evidence="6 14" id="KW-1133">Transmembrane helix</keyword>
<evidence type="ECO:0000313" key="18">
    <source>
        <dbReference type="EMBL" id="KAK2861916.1"/>
    </source>
</evidence>
<evidence type="ECO:0000256" key="10">
    <source>
        <dbReference type="ARBA" id="ARBA00038108"/>
    </source>
</evidence>
<comment type="function">
    <text evidence="9">Can induce apoptosis in a caspase-dependent manner and plays a role in p53/TP53-dependent apoptosis.</text>
</comment>
<keyword evidence="4" id="KW-0053">Apoptosis</keyword>
<dbReference type="EMBL" id="JAUPFM010000001">
    <property type="protein sequence ID" value="KAK2861916.1"/>
    <property type="molecule type" value="Genomic_DNA"/>
</dbReference>
<evidence type="ECO:0000259" key="17">
    <source>
        <dbReference type="Pfam" id="PF13908"/>
    </source>
</evidence>
<evidence type="ECO:0000313" key="19">
    <source>
        <dbReference type="Proteomes" id="UP001187415"/>
    </source>
</evidence>
<evidence type="ECO:0000256" key="6">
    <source>
        <dbReference type="ARBA" id="ARBA00022989"/>
    </source>
</evidence>
<keyword evidence="8" id="KW-0539">Nucleus</keyword>
<dbReference type="GO" id="GO:0005789">
    <property type="term" value="C:endoplasmic reticulum membrane"/>
    <property type="evidence" value="ECO:0007669"/>
    <property type="project" value="UniProtKB-SubCell"/>
</dbReference>
<dbReference type="GO" id="GO:0031965">
    <property type="term" value="C:nuclear membrane"/>
    <property type="evidence" value="ECO:0007669"/>
    <property type="project" value="UniProtKB-SubCell"/>
</dbReference>
<evidence type="ECO:0000256" key="8">
    <source>
        <dbReference type="ARBA" id="ARBA00023242"/>
    </source>
</evidence>
<evidence type="ECO:0000256" key="11">
    <source>
        <dbReference type="ARBA" id="ARBA00040441"/>
    </source>
</evidence>
<dbReference type="GO" id="GO:0006915">
    <property type="term" value="P:apoptotic process"/>
    <property type="evidence" value="ECO:0007669"/>
    <property type="project" value="UniProtKB-KW"/>
</dbReference>
<keyword evidence="7 14" id="KW-0472">Membrane</keyword>
<keyword evidence="19" id="KW-1185">Reference proteome</keyword>